<name>A0ABT9P8Z4_9ACTN</name>
<keyword evidence="6" id="KW-1185">Reference proteome</keyword>
<sequence length="259" mass="28084">MNVSTQHLRFVTNALRTQRKQSGTRWRVLSSGQQALMLLAHLKKGETYRDLAIGFKVGTSTAYRYLREGLEVLAGLAPALEQAIQAAAKKAYVTLDGTLLRIDRVAMASKGDRIYYSGKHKTHGVNVQVIADPAGRLIWASPALPGARHDAGAAKEHGIPAALGAAGVSTFADTAYIGAGPTIRAPFRRLRHDRSSHLFTRRELSTGQKAVNTSISQMRAPGERANAALKSWRLLHKIRSSPAHATRLVNAVQVVILNS</sequence>
<comment type="caution">
    <text evidence="5">The sequence shown here is derived from an EMBL/GenBank/DDBJ whole genome shotgun (WGS) entry which is preliminary data.</text>
</comment>
<feature type="domain" description="DDE Tnp4" evidence="3">
    <location>
        <begin position="95"/>
        <end position="253"/>
    </location>
</feature>
<dbReference type="Pfam" id="PF13359">
    <property type="entry name" value="DDE_Tnp_4"/>
    <property type="match status" value="1"/>
</dbReference>
<keyword evidence="2" id="KW-0479">Metal-binding</keyword>
<feature type="domain" description="Transposase Helix-turn-helix" evidence="4">
    <location>
        <begin position="29"/>
        <end position="75"/>
    </location>
</feature>
<evidence type="ECO:0000256" key="2">
    <source>
        <dbReference type="ARBA" id="ARBA00022723"/>
    </source>
</evidence>
<accession>A0ABT9P8Z4</accession>
<comment type="cofactor">
    <cofactor evidence="1">
        <name>a divalent metal cation</name>
        <dbReference type="ChEBI" id="CHEBI:60240"/>
    </cofactor>
</comment>
<dbReference type="Proteomes" id="UP001235712">
    <property type="component" value="Unassembled WGS sequence"/>
</dbReference>
<evidence type="ECO:0000259" key="3">
    <source>
        <dbReference type="Pfam" id="PF13359"/>
    </source>
</evidence>
<dbReference type="Pfam" id="PF13613">
    <property type="entry name" value="HTH_Tnp_4"/>
    <property type="match status" value="1"/>
</dbReference>
<protein>
    <recommendedName>
        <fullName evidence="7">DDE superfamily endonuclease</fullName>
    </recommendedName>
</protein>
<organism evidence="5 6">
    <name type="scientific">Kineosporia succinea</name>
    <dbReference type="NCBI Taxonomy" id="84632"/>
    <lineage>
        <taxon>Bacteria</taxon>
        <taxon>Bacillati</taxon>
        <taxon>Actinomycetota</taxon>
        <taxon>Actinomycetes</taxon>
        <taxon>Kineosporiales</taxon>
        <taxon>Kineosporiaceae</taxon>
        <taxon>Kineosporia</taxon>
    </lineage>
</organism>
<dbReference type="InterPro" id="IPR027805">
    <property type="entry name" value="Transposase_HTH_dom"/>
</dbReference>
<evidence type="ECO:0008006" key="7">
    <source>
        <dbReference type="Google" id="ProtNLM"/>
    </source>
</evidence>
<evidence type="ECO:0000259" key="4">
    <source>
        <dbReference type="Pfam" id="PF13613"/>
    </source>
</evidence>
<evidence type="ECO:0000256" key="1">
    <source>
        <dbReference type="ARBA" id="ARBA00001968"/>
    </source>
</evidence>
<gene>
    <name evidence="5" type="ORF">J2S57_004770</name>
</gene>
<evidence type="ECO:0000313" key="6">
    <source>
        <dbReference type="Proteomes" id="UP001235712"/>
    </source>
</evidence>
<evidence type="ECO:0000313" key="5">
    <source>
        <dbReference type="EMBL" id="MDP9829021.1"/>
    </source>
</evidence>
<dbReference type="EMBL" id="JAUSQZ010000001">
    <property type="protein sequence ID" value="MDP9829021.1"/>
    <property type="molecule type" value="Genomic_DNA"/>
</dbReference>
<proteinExistence type="predicted"/>
<dbReference type="InterPro" id="IPR027806">
    <property type="entry name" value="HARBI1_dom"/>
</dbReference>
<reference evidence="5 6" key="1">
    <citation type="submission" date="2023-07" db="EMBL/GenBank/DDBJ databases">
        <title>Sequencing the genomes of 1000 actinobacteria strains.</title>
        <authorList>
            <person name="Klenk H.-P."/>
        </authorList>
    </citation>
    <scope>NUCLEOTIDE SEQUENCE [LARGE SCALE GENOMIC DNA]</scope>
    <source>
        <strain evidence="5 6">DSM 44388</strain>
    </source>
</reference>